<evidence type="ECO:0000256" key="4">
    <source>
        <dbReference type="ARBA" id="ARBA00022982"/>
    </source>
</evidence>
<dbReference type="PANTHER" id="PTHR13887:SF14">
    <property type="entry name" value="DISULFIDE BOND FORMATION PROTEIN D"/>
    <property type="match status" value="1"/>
</dbReference>
<keyword evidence="6" id="KW-1015">Disulfide bond</keyword>
<feature type="domain" description="Thioredoxin-like fold" evidence="8">
    <location>
        <begin position="47"/>
        <end position="198"/>
    </location>
</feature>
<dbReference type="RefSeq" id="WP_090504681.1">
    <property type="nucleotide sequence ID" value="NZ_FNWL01000001.1"/>
</dbReference>
<evidence type="ECO:0000313" key="9">
    <source>
        <dbReference type="EMBL" id="SEH11777.1"/>
    </source>
</evidence>
<keyword evidence="4" id="KW-0249">Electron transport</keyword>
<sequence>MNRRTFLGTAAGTTLAIGLAGCSSQTTDIDGVDPERQLSAPALGNGDVTVEVYADFTCPACHNFQSGVFPSIEEELIEPDEITYQHADFPIPVEDEAVPMANAARAVQDETKSDDDPAGEFFAYKEALFATDDWSNDNLESTAEDVGVDPDVVADALEDETYLPTLAADKERGEDAGVEGTPAVIVDGQLLDGPDADTIFAAVEDAS</sequence>
<evidence type="ECO:0000256" key="3">
    <source>
        <dbReference type="ARBA" id="ARBA00022729"/>
    </source>
</evidence>
<evidence type="ECO:0000256" key="7">
    <source>
        <dbReference type="ARBA" id="ARBA00023284"/>
    </source>
</evidence>
<dbReference type="AlphaFoldDB" id="A0A1H6FLL1"/>
<comment type="similarity">
    <text evidence="2">Belongs to the glutaredoxin family.</text>
</comment>
<proteinExistence type="inferred from homology"/>
<gene>
    <name evidence="9" type="ORF">SAMN04487967_0510</name>
</gene>
<name>A0A1H6FLL1_9EURY</name>
<evidence type="ECO:0000256" key="1">
    <source>
        <dbReference type="ARBA" id="ARBA00005791"/>
    </source>
</evidence>
<dbReference type="GO" id="GO:0016491">
    <property type="term" value="F:oxidoreductase activity"/>
    <property type="evidence" value="ECO:0007669"/>
    <property type="project" value="UniProtKB-KW"/>
</dbReference>
<dbReference type="PROSITE" id="PS51257">
    <property type="entry name" value="PROKAR_LIPOPROTEIN"/>
    <property type="match status" value="1"/>
</dbReference>
<dbReference type="Gene3D" id="3.40.30.10">
    <property type="entry name" value="Glutaredoxin"/>
    <property type="match status" value="1"/>
</dbReference>
<dbReference type="InterPro" id="IPR036249">
    <property type="entry name" value="Thioredoxin-like_sf"/>
</dbReference>
<reference evidence="10" key="1">
    <citation type="submission" date="2016-10" db="EMBL/GenBank/DDBJ databases">
        <authorList>
            <person name="Varghese N."/>
            <person name="Submissions S."/>
        </authorList>
    </citation>
    <scope>NUCLEOTIDE SEQUENCE [LARGE SCALE GENOMIC DNA]</scope>
    <source>
        <strain evidence="10">CGMCC 1.8981</strain>
    </source>
</reference>
<evidence type="ECO:0000313" key="10">
    <source>
        <dbReference type="Proteomes" id="UP000199112"/>
    </source>
</evidence>
<accession>A0A1H6FLL1</accession>
<evidence type="ECO:0000259" key="8">
    <source>
        <dbReference type="Pfam" id="PF13462"/>
    </source>
</evidence>
<protein>
    <submittedName>
        <fullName evidence="9">Thioredoxin</fullName>
    </submittedName>
</protein>
<evidence type="ECO:0000256" key="2">
    <source>
        <dbReference type="ARBA" id="ARBA00007787"/>
    </source>
</evidence>
<dbReference type="InterPro" id="IPR012336">
    <property type="entry name" value="Thioredoxin-like_fold"/>
</dbReference>
<dbReference type="OrthoDB" id="15256at2157"/>
<keyword evidence="5" id="KW-0560">Oxidoreductase</keyword>
<keyword evidence="3" id="KW-0732">Signal</keyword>
<keyword evidence="10" id="KW-1185">Reference proteome</keyword>
<dbReference type="Pfam" id="PF13462">
    <property type="entry name" value="Thioredoxin_4"/>
    <property type="match status" value="1"/>
</dbReference>
<dbReference type="SUPFAM" id="SSF52833">
    <property type="entry name" value="Thioredoxin-like"/>
    <property type="match status" value="1"/>
</dbReference>
<evidence type="ECO:0000256" key="5">
    <source>
        <dbReference type="ARBA" id="ARBA00023002"/>
    </source>
</evidence>
<keyword evidence="7" id="KW-0676">Redox-active center</keyword>
<keyword evidence="4" id="KW-0813">Transport</keyword>
<comment type="similarity">
    <text evidence="1">Belongs to the thioredoxin family. DsbA subfamily.</text>
</comment>
<dbReference type="EMBL" id="FNWL01000001">
    <property type="protein sequence ID" value="SEH11777.1"/>
    <property type="molecule type" value="Genomic_DNA"/>
</dbReference>
<evidence type="ECO:0000256" key="6">
    <source>
        <dbReference type="ARBA" id="ARBA00023157"/>
    </source>
</evidence>
<dbReference type="PANTHER" id="PTHR13887">
    <property type="entry name" value="GLUTATHIONE S-TRANSFERASE KAPPA"/>
    <property type="match status" value="1"/>
</dbReference>
<dbReference type="Proteomes" id="UP000199112">
    <property type="component" value="Unassembled WGS sequence"/>
</dbReference>
<organism evidence="9 10">
    <name type="scientific">Natronorubrum sediminis</name>
    <dbReference type="NCBI Taxonomy" id="640943"/>
    <lineage>
        <taxon>Archaea</taxon>
        <taxon>Methanobacteriati</taxon>
        <taxon>Methanobacteriota</taxon>
        <taxon>Stenosarchaea group</taxon>
        <taxon>Halobacteria</taxon>
        <taxon>Halobacteriales</taxon>
        <taxon>Natrialbaceae</taxon>
        <taxon>Natronorubrum</taxon>
    </lineage>
</organism>